<comment type="caution">
    <text evidence="3">The sequence shown here is derived from an EMBL/GenBank/DDBJ whole genome shotgun (WGS) entry which is preliminary data.</text>
</comment>
<dbReference type="EMBL" id="MHMG01000001">
    <property type="protein sequence ID" value="OGZ24148.1"/>
    <property type="molecule type" value="Genomic_DNA"/>
</dbReference>
<dbReference type="Gene3D" id="3.40.640.10">
    <property type="entry name" value="Type I PLP-dependent aspartate aminotransferase-like (Major domain)"/>
    <property type="match status" value="1"/>
</dbReference>
<keyword evidence="2" id="KW-0472">Membrane</keyword>
<dbReference type="InterPro" id="IPR000653">
    <property type="entry name" value="DegT/StrS_aminotransferase"/>
</dbReference>
<sequence length="366" mass="42277">MFFKLPFYNPKITIKDFIDFLFLSEPKEKLQKYLQDYFNSKNILLLKSARQGIELIFKSLNLVEGDEVILPSFICPVVPEAVIRAKGKPVFCGIEKNEFNMDAESARELISPRTKAIIAAHIFGIPAEIEEFVELTEKNNIFLIEDCAQSFGAKHKEKLLGTFGDFAVFSFGISKNIGGIGGGFLLCKDTDDFKKIEEINLKLANSKFSFKKYLEFLLILLFLNKYFYWILGGIIEKYAKMKRDNTSEEEFILSISSLEAKVAFLKLRKNENNQKIRNKNAVLYQEELKSLFSFIQIPRDNYPAFPYLPVLSSQETFNMLMAKNIPVRKLEFMNEAEYFLLPLNYFSRQVKLICAQIKKILSKHGE</sequence>
<accession>A0A1G2EG13</accession>
<dbReference type="PANTHER" id="PTHR30244">
    <property type="entry name" value="TRANSAMINASE"/>
    <property type="match status" value="1"/>
</dbReference>
<reference evidence="3 4" key="1">
    <citation type="journal article" date="2016" name="Nat. Commun.">
        <title>Thousands of microbial genomes shed light on interconnected biogeochemical processes in an aquifer system.</title>
        <authorList>
            <person name="Anantharaman K."/>
            <person name="Brown C.T."/>
            <person name="Hug L.A."/>
            <person name="Sharon I."/>
            <person name="Castelle C.J."/>
            <person name="Probst A.J."/>
            <person name="Thomas B.C."/>
            <person name="Singh A."/>
            <person name="Wilkins M.J."/>
            <person name="Karaoz U."/>
            <person name="Brodie E.L."/>
            <person name="Williams K.H."/>
            <person name="Hubbard S.S."/>
            <person name="Banfield J.F."/>
        </authorList>
    </citation>
    <scope>NUCLEOTIDE SEQUENCE [LARGE SCALE GENOMIC DNA]</scope>
</reference>
<proteinExistence type="inferred from homology"/>
<organism evidence="3 4">
    <name type="scientific">Candidatus Nealsonbacteria bacterium RIFCSPLOWO2_01_FULL_41_9</name>
    <dbReference type="NCBI Taxonomy" id="1801671"/>
    <lineage>
        <taxon>Bacteria</taxon>
        <taxon>Candidatus Nealsoniibacteriota</taxon>
    </lineage>
</organism>
<name>A0A1G2EG13_9BACT</name>
<evidence type="ECO:0000313" key="4">
    <source>
        <dbReference type="Proteomes" id="UP000176406"/>
    </source>
</evidence>
<dbReference type="GO" id="GO:0030170">
    <property type="term" value="F:pyridoxal phosphate binding"/>
    <property type="evidence" value="ECO:0007669"/>
    <property type="project" value="TreeGrafter"/>
</dbReference>
<dbReference type="AlphaFoldDB" id="A0A1G2EG13"/>
<evidence type="ECO:0000256" key="1">
    <source>
        <dbReference type="RuleBase" id="RU004508"/>
    </source>
</evidence>
<evidence type="ECO:0000256" key="2">
    <source>
        <dbReference type="SAM" id="Phobius"/>
    </source>
</evidence>
<dbReference type="Proteomes" id="UP000176406">
    <property type="component" value="Unassembled WGS sequence"/>
</dbReference>
<feature type="transmembrane region" description="Helical" evidence="2">
    <location>
        <begin position="213"/>
        <end position="235"/>
    </location>
</feature>
<dbReference type="Pfam" id="PF01041">
    <property type="entry name" value="DegT_DnrJ_EryC1"/>
    <property type="match status" value="1"/>
</dbReference>
<gene>
    <name evidence="3" type="ORF">A3A08_00055</name>
</gene>
<keyword evidence="2" id="KW-0812">Transmembrane</keyword>
<keyword evidence="2" id="KW-1133">Transmembrane helix</keyword>
<dbReference type="InterPro" id="IPR015424">
    <property type="entry name" value="PyrdxlP-dep_Trfase"/>
</dbReference>
<dbReference type="InterPro" id="IPR015421">
    <property type="entry name" value="PyrdxlP-dep_Trfase_major"/>
</dbReference>
<protein>
    <submittedName>
        <fullName evidence="3">Uncharacterized protein</fullName>
    </submittedName>
</protein>
<dbReference type="PANTHER" id="PTHR30244:SF34">
    <property type="entry name" value="DTDP-4-AMINO-4,6-DIDEOXYGALACTOSE TRANSAMINASE"/>
    <property type="match status" value="1"/>
</dbReference>
<comment type="similarity">
    <text evidence="1">Belongs to the DegT/DnrJ/EryC1 family.</text>
</comment>
<keyword evidence="1" id="KW-0663">Pyridoxal phosphate</keyword>
<dbReference type="GO" id="GO:0000271">
    <property type="term" value="P:polysaccharide biosynthetic process"/>
    <property type="evidence" value="ECO:0007669"/>
    <property type="project" value="TreeGrafter"/>
</dbReference>
<evidence type="ECO:0000313" key="3">
    <source>
        <dbReference type="EMBL" id="OGZ24148.1"/>
    </source>
</evidence>
<dbReference type="GO" id="GO:0008483">
    <property type="term" value="F:transaminase activity"/>
    <property type="evidence" value="ECO:0007669"/>
    <property type="project" value="TreeGrafter"/>
</dbReference>
<dbReference type="SUPFAM" id="SSF53383">
    <property type="entry name" value="PLP-dependent transferases"/>
    <property type="match status" value="1"/>
</dbReference>